<dbReference type="RefSeq" id="XP_065674202.1">
    <property type="nucleotide sequence ID" value="XM_065818130.1"/>
</dbReference>
<evidence type="ECO:0000313" key="2">
    <source>
        <dbReference type="RefSeq" id="XP_065674202.1"/>
    </source>
</evidence>
<keyword evidence="1" id="KW-1185">Reference proteome</keyword>
<sequence>MFGGRPPVCNSELKEEIGFIGVDEEEVKAEVEKSKIHIENLTNLVTKNIEEAQIKQKKYYDRKALKNIKIEEESIKVGDKVLLLDIRGRRNKGAAFKPRFKGPYNVCCITRGGNFKLNDDNKVPLKETHKRCHLKKFVECDLDKEITTVNIEQSLTKKALETKKVLWWKMRLYCQLFVQPGKPSSLYNKNIPYKLWNYRLSS</sequence>
<proteinExistence type="predicted"/>
<reference evidence="2" key="1">
    <citation type="submission" date="2025-08" db="UniProtKB">
        <authorList>
            <consortium name="RefSeq"/>
        </authorList>
    </citation>
    <scope>IDENTIFICATION</scope>
</reference>
<dbReference type="Proteomes" id="UP001652625">
    <property type="component" value="Chromosome 14"/>
</dbReference>
<dbReference type="GeneID" id="136091147"/>
<evidence type="ECO:0000313" key="1">
    <source>
        <dbReference type="Proteomes" id="UP001652625"/>
    </source>
</evidence>
<organism evidence="1 2">
    <name type="scientific">Hydra vulgaris</name>
    <name type="common">Hydra</name>
    <name type="synonym">Hydra attenuata</name>
    <dbReference type="NCBI Taxonomy" id="6087"/>
    <lineage>
        <taxon>Eukaryota</taxon>
        <taxon>Metazoa</taxon>
        <taxon>Cnidaria</taxon>
        <taxon>Hydrozoa</taxon>
        <taxon>Hydroidolina</taxon>
        <taxon>Anthoathecata</taxon>
        <taxon>Aplanulata</taxon>
        <taxon>Hydridae</taxon>
        <taxon>Hydra</taxon>
    </lineage>
</organism>
<accession>A0ABM4DI82</accession>
<protein>
    <submittedName>
        <fullName evidence="2">Uncharacterized protein LOC136091147</fullName>
    </submittedName>
</protein>
<gene>
    <name evidence="2" type="primary">LOC136091147</name>
</gene>
<name>A0ABM4DI82_HYDVU</name>